<evidence type="ECO:0000313" key="13">
    <source>
        <dbReference type="Proteomes" id="UP001642409"/>
    </source>
</evidence>
<evidence type="ECO:0000256" key="9">
    <source>
        <dbReference type="RuleBase" id="RU003515"/>
    </source>
</evidence>
<dbReference type="PANTHER" id="PTHR10954">
    <property type="entry name" value="RIBONUCLEASE H2 SUBUNIT A"/>
    <property type="match status" value="1"/>
</dbReference>
<dbReference type="InterPro" id="IPR012337">
    <property type="entry name" value="RNaseH-like_sf"/>
</dbReference>
<accession>A0AA86PBK3</accession>
<dbReference type="InterPro" id="IPR023160">
    <property type="entry name" value="RNase_HII_hlx-loop-hlx_cap_dom"/>
</dbReference>
<reference evidence="11" key="1">
    <citation type="submission" date="2023-06" db="EMBL/GenBank/DDBJ databases">
        <authorList>
            <person name="Kurt Z."/>
        </authorList>
    </citation>
    <scope>NUCLEOTIDE SEQUENCE</scope>
</reference>
<evidence type="ECO:0000256" key="1">
    <source>
        <dbReference type="ARBA" id="ARBA00000077"/>
    </source>
</evidence>
<evidence type="ECO:0000256" key="3">
    <source>
        <dbReference type="ARBA" id="ARBA00007058"/>
    </source>
</evidence>
<comment type="function">
    <text evidence="9">Endonuclease that specifically degrades the RNA of RNA-DNA hybrids.</text>
</comment>
<protein>
    <recommendedName>
        <fullName evidence="9">Ribonuclease</fullName>
        <ecNumber evidence="9">3.1.26.4</ecNumber>
    </recommendedName>
</protein>
<keyword evidence="6 8" id="KW-0255">Endonuclease</keyword>
<evidence type="ECO:0000313" key="11">
    <source>
        <dbReference type="EMBL" id="CAI9934761.1"/>
    </source>
</evidence>
<keyword evidence="13" id="KW-1185">Reference proteome</keyword>
<keyword evidence="7 8" id="KW-0378">Hydrolase</keyword>
<evidence type="ECO:0000256" key="4">
    <source>
        <dbReference type="ARBA" id="ARBA00022722"/>
    </source>
</evidence>
<dbReference type="GO" id="GO:0004523">
    <property type="term" value="F:RNA-DNA hybrid ribonuclease activity"/>
    <property type="evidence" value="ECO:0007669"/>
    <property type="project" value="UniProtKB-UniRule"/>
</dbReference>
<gene>
    <name evidence="11" type="ORF">HINF_LOCUS22406</name>
    <name evidence="12" type="ORF">HINF_LOCUS59243</name>
</gene>
<dbReference type="PROSITE" id="PS51975">
    <property type="entry name" value="RNASE_H_2"/>
    <property type="match status" value="1"/>
</dbReference>
<dbReference type="InterPro" id="IPR024567">
    <property type="entry name" value="RNase_HII/HIII_dom"/>
</dbReference>
<keyword evidence="4 8" id="KW-0540">Nuclease</keyword>
<proteinExistence type="inferred from homology"/>
<evidence type="ECO:0000256" key="2">
    <source>
        <dbReference type="ARBA" id="ARBA00001946"/>
    </source>
</evidence>
<dbReference type="CDD" id="cd07181">
    <property type="entry name" value="RNase_HII_eukaryota_like"/>
    <property type="match status" value="1"/>
</dbReference>
<dbReference type="GO" id="GO:0043137">
    <property type="term" value="P:DNA replication, removal of RNA primer"/>
    <property type="evidence" value="ECO:0007669"/>
    <property type="project" value="TreeGrafter"/>
</dbReference>
<feature type="binding site" evidence="8">
    <location>
        <position position="15"/>
    </location>
    <ligand>
        <name>a divalent metal cation</name>
        <dbReference type="ChEBI" id="CHEBI:60240"/>
    </ligand>
</feature>
<keyword evidence="5 8" id="KW-0479">Metal-binding</keyword>
<dbReference type="EC" id="3.1.26.4" evidence="9"/>
<dbReference type="GO" id="GO:0046872">
    <property type="term" value="F:metal ion binding"/>
    <property type="evidence" value="ECO:0007669"/>
    <property type="project" value="UniProtKB-KW"/>
</dbReference>
<comment type="catalytic activity">
    <reaction evidence="1 8 9">
        <text>Endonucleolytic cleavage to 5'-phosphomonoester.</text>
        <dbReference type="EC" id="3.1.26.4"/>
    </reaction>
</comment>
<evidence type="ECO:0000259" key="10">
    <source>
        <dbReference type="PROSITE" id="PS51975"/>
    </source>
</evidence>
<dbReference type="Gene3D" id="1.10.10.460">
    <property type="entry name" value="Ribonuclease hii. Domain 2"/>
    <property type="match status" value="1"/>
</dbReference>
<organism evidence="11">
    <name type="scientific">Hexamita inflata</name>
    <dbReference type="NCBI Taxonomy" id="28002"/>
    <lineage>
        <taxon>Eukaryota</taxon>
        <taxon>Metamonada</taxon>
        <taxon>Diplomonadida</taxon>
        <taxon>Hexamitidae</taxon>
        <taxon>Hexamitinae</taxon>
        <taxon>Hexamita</taxon>
    </lineage>
</organism>
<comment type="cofactor">
    <cofactor evidence="2">
        <name>Mg(2+)</name>
        <dbReference type="ChEBI" id="CHEBI:18420"/>
    </cofactor>
</comment>
<dbReference type="FunFam" id="1.10.10.460:FF:000001">
    <property type="entry name" value="Ribonuclease"/>
    <property type="match status" value="1"/>
</dbReference>
<dbReference type="Pfam" id="PF01351">
    <property type="entry name" value="RNase_HII"/>
    <property type="match status" value="1"/>
</dbReference>
<reference evidence="12 13" key="2">
    <citation type="submission" date="2024-07" db="EMBL/GenBank/DDBJ databases">
        <authorList>
            <person name="Akdeniz Z."/>
        </authorList>
    </citation>
    <scope>NUCLEOTIDE SEQUENCE [LARGE SCALE GENOMIC DNA]</scope>
</reference>
<dbReference type="EMBL" id="CATOUU010000589">
    <property type="protein sequence ID" value="CAI9934761.1"/>
    <property type="molecule type" value="Genomic_DNA"/>
</dbReference>
<dbReference type="PANTHER" id="PTHR10954:SF7">
    <property type="entry name" value="RIBONUCLEASE H2 SUBUNIT A"/>
    <property type="match status" value="1"/>
</dbReference>
<dbReference type="InterPro" id="IPR001352">
    <property type="entry name" value="RNase_HII/HIII"/>
</dbReference>
<feature type="binding site" evidence="8">
    <location>
        <position position="119"/>
    </location>
    <ligand>
        <name>a divalent metal cation</name>
        <dbReference type="ChEBI" id="CHEBI:60240"/>
    </ligand>
</feature>
<dbReference type="EMBL" id="CAXDID020000339">
    <property type="protein sequence ID" value="CAL6079148.1"/>
    <property type="molecule type" value="Genomic_DNA"/>
</dbReference>
<comment type="similarity">
    <text evidence="3">Belongs to the RNase HII family. Eukaryotic subfamily.</text>
</comment>
<evidence type="ECO:0000256" key="6">
    <source>
        <dbReference type="ARBA" id="ARBA00022759"/>
    </source>
</evidence>
<dbReference type="AlphaFoldDB" id="A0AA86PBK3"/>
<dbReference type="GO" id="GO:0003723">
    <property type="term" value="F:RNA binding"/>
    <property type="evidence" value="ECO:0007669"/>
    <property type="project" value="UniProtKB-UniRule"/>
</dbReference>
<dbReference type="SUPFAM" id="SSF53098">
    <property type="entry name" value="Ribonuclease H-like"/>
    <property type="match status" value="1"/>
</dbReference>
<evidence type="ECO:0000256" key="7">
    <source>
        <dbReference type="ARBA" id="ARBA00022801"/>
    </source>
</evidence>
<dbReference type="InterPro" id="IPR036397">
    <property type="entry name" value="RNaseH_sf"/>
</dbReference>
<dbReference type="Gene3D" id="3.30.420.10">
    <property type="entry name" value="Ribonuclease H-like superfamily/Ribonuclease H"/>
    <property type="match status" value="1"/>
</dbReference>
<evidence type="ECO:0000256" key="5">
    <source>
        <dbReference type="ARBA" id="ARBA00022723"/>
    </source>
</evidence>
<dbReference type="NCBIfam" id="TIGR00729">
    <property type="entry name" value="ribonuclease HII"/>
    <property type="match status" value="1"/>
</dbReference>
<evidence type="ECO:0000256" key="8">
    <source>
        <dbReference type="PROSITE-ProRule" id="PRU01319"/>
    </source>
</evidence>
<comment type="caution">
    <text evidence="11">The sequence shown here is derived from an EMBL/GenBank/DDBJ whole genome shotgun (WGS) entry which is preliminary data.</text>
</comment>
<feature type="domain" description="RNase H type-2" evidence="10">
    <location>
        <begin position="9"/>
        <end position="219"/>
    </location>
</feature>
<dbReference type="InterPro" id="IPR004649">
    <property type="entry name" value="RNase_H2_suA"/>
</dbReference>
<dbReference type="Proteomes" id="UP001642409">
    <property type="component" value="Unassembled WGS sequence"/>
</dbReference>
<dbReference type="GO" id="GO:0032299">
    <property type="term" value="C:ribonuclease H2 complex"/>
    <property type="evidence" value="ECO:0007669"/>
    <property type="project" value="TreeGrafter"/>
</dbReference>
<sequence>MTEGQKNEDYVVGIDEAGRGPVIGPMVYGIAGIPVSKQHLLKTAGANDSKQLTDADRRNIFEKLKKIEGFYYAFVSVDAIQISEEMQAINRTSLNQIAFNAARTLLENCPYKIQHAYIDLISPAEQYRNFIQQSPRLVDLKMTIEAKADANYPVTGAASIVAKVTRDNAIKPEWGSGYPSDPHTKTYIGSASDPIFGFKERNVRFSWSTCQKIMEEKCKKCEWQVQRDADGISQHQQNSGLFQKMGFKQLVPKK</sequence>
<name>A0AA86PBK3_9EUKA</name>
<feature type="binding site" evidence="8">
    <location>
        <position position="16"/>
    </location>
    <ligand>
        <name>a divalent metal cation</name>
        <dbReference type="ChEBI" id="CHEBI:60240"/>
    </ligand>
</feature>
<dbReference type="GO" id="GO:0006298">
    <property type="term" value="P:mismatch repair"/>
    <property type="evidence" value="ECO:0007669"/>
    <property type="project" value="TreeGrafter"/>
</dbReference>
<comment type="cofactor">
    <cofactor evidence="8">
        <name>Mn(2+)</name>
        <dbReference type="ChEBI" id="CHEBI:29035"/>
    </cofactor>
    <cofactor evidence="8">
        <name>Mg(2+)</name>
        <dbReference type="ChEBI" id="CHEBI:18420"/>
    </cofactor>
    <text evidence="8">Manganese or magnesium. Binds 1 divalent metal ion per monomer in the absence of substrate. May bind a second metal ion after substrate binding.</text>
</comment>
<evidence type="ECO:0000313" key="12">
    <source>
        <dbReference type="EMBL" id="CAL6079148.1"/>
    </source>
</evidence>